<evidence type="ECO:0000313" key="2">
    <source>
        <dbReference type="Proteomes" id="UP000001947"/>
    </source>
</evidence>
<dbReference type="Proteomes" id="UP000001947">
    <property type="component" value="Chromosome"/>
</dbReference>
<organism evidence="1 2">
    <name type="scientific">Saccharophagus degradans (strain 2-40 / ATCC 43961 / DSM 17024)</name>
    <dbReference type="NCBI Taxonomy" id="203122"/>
    <lineage>
        <taxon>Bacteria</taxon>
        <taxon>Pseudomonadati</taxon>
        <taxon>Pseudomonadota</taxon>
        <taxon>Gammaproteobacteria</taxon>
        <taxon>Cellvibrionales</taxon>
        <taxon>Cellvibrionaceae</taxon>
        <taxon>Saccharophagus</taxon>
    </lineage>
</organism>
<keyword evidence="2" id="KW-1185">Reference proteome</keyword>
<dbReference type="HOGENOM" id="CLU_1979964_0_0_6"/>
<reference evidence="1 2" key="1">
    <citation type="journal article" date="2008" name="PLoS Genet.">
        <title>Complete genome sequence of the complex carbohydrate-degrading marine bacterium, Saccharophagus degradans strain 2-40 T.</title>
        <authorList>
            <person name="Weiner R.M."/>
            <person name="Taylor L.E.II."/>
            <person name="Henrissat B."/>
            <person name="Hauser L."/>
            <person name="Land M."/>
            <person name="Coutinho P.M."/>
            <person name="Rancurel C."/>
            <person name="Saunders E.H."/>
            <person name="Longmire A.G."/>
            <person name="Zhang H."/>
            <person name="Bayer E.A."/>
            <person name="Gilbert H.J."/>
            <person name="Larimer F."/>
            <person name="Zhulin I.B."/>
            <person name="Ekborg N.A."/>
            <person name="Lamed R."/>
            <person name="Richardson P.M."/>
            <person name="Borovok I."/>
            <person name="Hutcheson S."/>
        </authorList>
    </citation>
    <scope>NUCLEOTIDE SEQUENCE [LARGE SCALE GENOMIC DNA]</scope>
    <source>
        <strain evidence="2">2-40 / ATCC 43961 / DSM 17024</strain>
    </source>
</reference>
<dbReference type="STRING" id="203122.Sde_3019"/>
<name>Q21GA3_SACD2</name>
<dbReference type="EMBL" id="CP000282">
    <property type="protein sequence ID" value="ABD82276.1"/>
    <property type="molecule type" value="Genomic_DNA"/>
</dbReference>
<proteinExistence type="predicted"/>
<evidence type="ECO:0008006" key="3">
    <source>
        <dbReference type="Google" id="ProtNLM"/>
    </source>
</evidence>
<evidence type="ECO:0000313" key="1">
    <source>
        <dbReference type="EMBL" id="ABD82276.1"/>
    </source>
</evidence>
<dbReference type="GeneID" id="98614654"/>
<dbReference type="AlphaFoldDB" id="Q21GA3"/>
<sequence>MKSFILILSFFFIVGCHYESNDGREFEAYINAGLTLIEEGSSSNVEAKIYSVELVEEGVFPFQPSDMLQTVTLVYYDLKSKNDKYIDRYIVTFKLDESEMSRGRVVKEKVPLIVAKNFFTKLDTQQ</sequence>
<protein>
    <recommendedName>
        <fullName evidence="3">Lipoprotein</fullName>
    </recommendedName>
</protein>
<gene>
    <name evidence="1" type="ordered locus">Sde_3019</name>
</gene>
<dbReference type="RefSeq" id="WP_011469492.1">
    <property type="nucleotide sequence ID" value="NC_007912.1"/>
</dbReference>
<dbReference type="PROSITE" id="PS51257">
    <property type="entry name" value="PROKAR_LIPOPROTEIN"/>
    <property type="match status" value="1"/>
</dbReference>
<accession>Q21GA3</accession>
<dbReference type="KEGG" id="sde:Sde_3019"/>